<dbReference type="InterPro" id="IPR043502">
    <property type="entry name" value="DNA/RNA_pol_sf"/>
</dbReference>
<keyword evidence="3" id="KW-0233">DNA recombination</keyword>
<dbReference type="InterPro" id="IPR036322">
    <property type="entry name" value="WD40_repeat_dom_sf"/>
</dbReference>
<dbReference type="InterPro" id="IPR011010">
    <property type="entry name" value="DNA_brk_join_enz"/>
</dbReference>
<dbReference type="SUPFAM" id="SSF50978">
    <property type="entry name" value="WD40 repeat-like"/>
    <property type="match status" value="1"/>
</dbReference>
<feature type="compositionally biased region" description="Basic and acidic residues" evidence="6">
    <location>
        <begin position="2809"/>
        <end position="2818"/>
    </location>
</feature>
<comment type="caution">
    <text evidence="7">The sequence shown here is derived from an EMBL/GenBank/DDBJ whole genome shotgun (WGS) entry which is preliminary data.</text>
</comment>
<feature type="coiled-coil region" evidence="5">
    <location>
        <begin position="2288"/>
        <end position="2340"/>
    </location>
</feature>
<feature type="compositionally biased region" description="Basic and acidic residues" evidence="6">
    <location>
        <begin position="443"/>
        <end position="453"/>
    </location>
</feature>
<sequence>MPLSSVAGGLARVGAWIVSDKAWGLVESSLGNATECAVAYGLVGSLKWGAALISIAPFFFGVFVGRYAVPSSSSLDPSEKADEDGRLWYMATPDGDVYPHELTAQALRIIVPYDMTDRRQLANREGANPVGVGTYGRDWVMSPAAFALQLRFALGQSLDEVLETAAAAAGAPEEPEAEARPAAARAPSGSALASAEIPTEWGSGRGRLPDPSPSRWRCIASSDGEGKGLLPDEDLDAFVIASGFGMAMKGGRTMLVRALPPDGGDELDARVLALRANTTERFLGMREAVAELTETQWEFFPINGPRTVKWVCEFARENDVTFRSRHAKFKAETGLSSSDQDVSVHELCCRIMHLLLTYDQLNASELSCAELVCRRLQMAEYRHRERVLTTSRGDELLEDSHLYLGTGETRGLVCISPKLLTFVTDELHKESLVLKERRKLKEERMASRGDDGHGGGGGGDGKARLSGMQSTVDRQKSEIEKLKKQLAAAPRAQLAVELWTCEVVSALNFLNGRLGGDGFDKLSAAQLTGIESLYDHLLEFGPPDVSPTAAYTELRGCSPGYDMSPAKPVLFTEGSVAVPSDSRKCEPAYLLSESVRDLWQDWEKHLLRPRKEWLANVPPHFDARLKSSPELYASFLHDLFNAGMIEFTSERKHTLAPFFVAKRDGSGQQRMVLDTRRVNRMFYDPDVAELPTAGNWQSLRLGADSSLFLGQCDIEAAFYRFLAPPGLSELMILPSIDRGALANVLPSGTLDGIVGRRCSPCLKVLPMGWNWSLFFCQHAVEGMLRTVGIGDHRLVHERKVIPDLEGETVAAAYVDGVAVIGSKYDVVVSQLETVHGAFNAAGLQRKEMEPPSDHQKFTGLIFDRESGRISLGRSRMWKIRQALLCQASQRYATGKELASLVGHFNWAALLRRPLLCIFQSTYRFIKKAGDSRWRIWPEVIRELRVAAALVPFAYYDAKRPVDSTVYSTDASTGDLDPAGSLYGGYGVTKRELSQQLVLETARVRERWRYHVEGALHAREFAFAARDTSRDPSDGMSFATVDSDVVFPMEAWRNVTFGRWCREENILRLEGRALALGVRHKMRALRSRGHLHLMLNDNLSLVLGVEKGRSASPLINQTCRELCSYSIIHDMSVAVRWLPSEWNTSDKGSRTVTGRPTPFAADPRNVGTAWASLARAAADEKANRAKLRAAKFGGPNCDPRHGLTFLQRHKVREATIRSFDNHVASFLAWAAVPSLDDITADRLDALLAAYLDKLFWDGELAETGSRLLASVQYRLPRVPRPKHGGLPLARAALSGFRVHSRSTPMTPVGKPIVWAMIGIAALEGDFEWAGAVALAWDAMIRLPSDLVGMTVDTLVGPGRGEEPRWALLLYPIEGSACSKSLAQDEGVLLRSAAWRGGGGSFLKLLRAARPAGLPLWSFSAATFGAEFRRRLSLVPGAPDMIPHQLRHSAASHATAVEGMPLAELQARLRHTSAQSTARYSRHVRYLAELEKVDVEVSEWAQEVEDSIGGGAGVGQALQDLARACRAAAGQTFLEVGFGTGEIARAEDGRISGCSAWINGSLLATAIVSRRLVGWGLRQQYEDRLAEMLRERRALDLAEEEDVAPPAPVIFGGLAMKGEAVGRWSPGVGGGAGEEEDEEEEDAEGGDGPGAEGAARAAAAGEDEDEGEEEDEEEDEQGEGEEEEEEEGEGEEDDEEGEPAEEESSEGETEEEESEEDDGDSEGEAEKDDEEAQATEDRGEDLKGVGAHAEGAAAAAAADASTSAGAAAPAAGAKVAEAAAEALATPAAKAAAVPADAASAAAASAAAAASPGAAGAKAAAATGPQKKRGGKGEKKAKGKREEGQKKEGKKAAGKEAREGRQRDEAGRREPNPPRDAARPVAELAGPGRPGDGARVRRESSKGAPGQAAVRPSPGKAPAARSRGEEALDAEGVSCTQTLELGFAIRSALCNGRDVWCADWKGVVTVRERDDATKVKAEIPTNRFVWCMGQMDPGLIWMGQEAQGISLFDAREKEYKATLTGGHTGGVTCLALEGALDGDADVFPVRRGWSGSNDFTIRQWWIETWRDDGPVPQRVSSASGATIVGLKGLKVGIVRGTQMHGHTNGVRALLKIGPLLWSGSDDGSIRMWWCADSTCAEVLEDAHRGSVLKLAIVKNSVWSAGSDGTIKEWQVCLDGGSKCLRQVAPAGFEKGVYAIVPLGNDLWSCGHHPNIQVFSQGQMQKTGEHPAHEPYISNLLPVDRVETQIVWSTSLGDSKLKVWRHTIRGAAGSVDELKAANRLFEEAERTRDGRMGRLAETVEQLQAQLQVAGDEYVDQLDSLAQQLAEERAARSEAEAARGHLEAELAGLRALFEEAGLGHLLQDSDPGALRDFLALQRLFEEAGLAHLLRDLGALKDFLHVGRIFEEAGLRALLGDPGGLRAFLQRARGLEEVLRSLGLEDVLGDPRKLRGMLETLEKLRQVLEGHGMGACFQDPSSLAEVLSRYSGMKAAFEDHGFPELFEDPTTLAGFLRNYGRVRVEFRNVDLEYLLDSAPAMRDYLKANKEGAAELKEMRDLAERLKLMESALDKANSDLAASRKELEKAQAELKSYRDLCPDVKTLAEWKDMVSQFKGLMKLKKASDKEAAEAKRLLEEKEKERQEALERERMMALKYKELDIFKLDVIARELKKLDTELGGLSKPLKNLQTDAHKLRNHDEQQQIAPHGDKMLEQCRDLRGHIHDVINKCLSETQKMHIGVAVQDHLAAGELKEGGVMAGYVVEESWTCPTTATPRPPSCGRATRWAASAPVAPQRLWRRAREPPHTLAAPQPTPAREPTETPLRRVGDVDVRVQSSRPLPTQCRIRSMMGCRCGSYIPVRYLSNCLHASLFIGGRLTHAPSSRAAPRRNRPSAIRSV</sequence>
<evidence type="ECO:0000256" key="2">
    <source>
        <dbReference type="ARBA" id="ARBA00022737"/>
    </source>
</evidence>
<reference evidence="7" key="1">
    <citation type="submission" date="2023-10" db="EMBL/GenBank/DDBJ databases">
        <authorList>
            <person name="Chen Y."/>
            <person name="Shah S."/>
            <person name="Dougan E. K."/>
            <person name="Thang M."/>
            <person name="Chan C."/>
        </authorList>
    </citation>
    <scope>NUCLEOTIDE SEQUENCE [LARGE SCALE GENOMIC DNA]</scope>
</reference>
<dbReference type="SUPFAM" id="SSF56672">
    <property type="entry name" value="DNA/RNA polymerases"/>
    <property type="match status" value="1"/>
</dbReference>
<feature type="compositionally biased region" description="Acidic residues" evidence="6">
    <location>
        <begin position="1631"/>
        <end position="1643"/>
    </location>
</feature>
<protein>
    <submittedName>
        <fullName evidence="7">Uncharacterized protein</fullName>
    </submittedName>
</protein>
<keyword evidence="8" id="KW-1185">Reference proteome</keyword>
<evidence type="ECO:0000313" key="7">
    <source>
        <dbReference type="EMBL" id="CAK0856225.1"/>
    </source>
</evidence>
<keyword evidence="2" id="KW-0677">Repeat</keyword>
<feature type="compositionally biased region" description="Low complexity" evidence="6">
    <location>
        <begin position="1742"/>
        <end position="1822"/>
    </location>
</feature>
<dbReference type="Gene3D" id="1.10.443.10">
    <property type="entry name" value="Intergrase catalytic core"/>
    <property type="match status" value="1"/>
</dbReference>
<feature type="region of interest" description="Disordered" evidence="6">
    <location>
        <begin position="2794"/>
        <end position="2818"/>
    </location>
</feature>
<keyword evidence="1 4" id="KW-0853">WD repeat</keyword>
<evidence type="ECO:0000256" key="6">
    <source>
        <dbReference type="SAM" id="MobiDB-lite"/>
    </source>
</evidence>
<feature type="compositionally biased region" description="Acidic residues" evidence="6">
    <location>
        <begin position="1659"/>
        <end position="1732"/>
    </location>
</feature>
<evidence type="ECO:0000256" key="1">
    <source>
        <dbReference type="ARBA" id="ARBA00022574"/>
    </source>
</evidence>
<feature type="region of interest" description="Disordered" evidence="6">
    <location>
        <begin position="443"/>
        <end position="469"/>
    </location>
</feature>
<dbReference type="Proteomes" id="UP001189429">
    <property type="component" value="Unassembled WGS sequence"/>
</dbReference>
<evidence type="ECO:0000256" key="4">
    <source>
        <dbReference type="PROSITE-ProRule" id="PRU00221"/>
    </source>
</evidence>
<evidence type="ECO:0000313" key="8">
    <source>
        <dbReference type="Proteomes" id="UP001189429"/>
    </source>
</evidence>
<dbReference type="InterPro" id="IPR013762">
    <property type="entry name" value="Integrase-like_cat_sf"/>
</dbReference>
<feature type="compositionally biased region" description="Low complexity" evidence="6">
    <location>
        <begin position="180"/>
        <end position="195"/>
    </location>
</feature>
<feature type="region of interest" description="Disordered" evidence="6">
    <location>
        <begin position="166"/>
        <end position="214"/>
    </location>
</feature>
<gene>
    <name evidence="7" type="ORF">PCOR1329_LOCUS46674</name>
</gene>
<name>A0ABN9UA83_9DINO</name>
<dbReference type="PANTHER" id="PTHR22847">
    <property type="entry name" value="WD40 REPEAT PROTEIN"/>
    <property type="match status" value="1"/>
</dbReference>
<feature type="compositionally biased region" description="Basic and acidic residues" evidence="6">
    <location>
        <begin position="1828"/>
        <end position="1875"/>
    </location>
</feature>
<evidence type="ECO:0000256" key="5">
    <source>
        <dbReference type="SAM" id="Coils"/>
    </source>
</evidence>
<dbReference type="SUPFAM" id="SSF56349">
    <property type="entry name" value="DNA breaking-rejoining enzymes"/>
    <property type="match status" value="1"/>
</dbReference>
<dbReference type="SMART" id="SM00320">
    <property type="entry name" value="WD40"/>
    <property type="match status" value="3"/>
</dbReference>
<evidence type="ECO:0000256" key="3">
    <source>
        <dbReference type="ARBA" id="ARBA00023172"/>
    </source>
</evidence>
<dbReference type="PANTHER" id="PTHR22847:SF637">
    <property type="entry name" value="WD REPEAT DOMAIN 5B"/>
    <property type="match status" value="1"/>
</dbReference>
<accession>A0ABN9UA83</accession>
<dbReference type="InterPro" id="IPR015943">
    <property type="entry name" value="WD40/YVTN_repeat-like_dom_sf"/>
</dbReference>
<dbReference type="EMBL" id="CAUYUJ010015615">
    <property type="protein sequence ID" value="CAK0856225.1"/>
    <property type="molecule type" value="Genomic_DNA"/>
</dbReference>
<feature type="repeat" description="WD" evidence="4">
    <location>
        <begin position="2096"/>
        <end position="2125"/>
    </location>
</feature>
<organism evidence="7 8">
    <name type="scientific">Prorocentrum cordatum</name>
    <dbReference type="NCBI Taxonomy" id="2364126"/>
    <lineage>
        <taxon>Eukaryota</taxon>
        <taxon>Sar</taxon>
        <taxon>Alveolata</taxon>
        <taxon>Dinophyceae</taxon>
        <taxon>Prorocentrales</taxon>
        <taxon>Prorocentraceae</taxon>
        <taxon>Prorocentrum</taxon>
    </lineage>
</organism>
<proteinExistence type="predicted"/>
<feature type="coiled-coil region" evidence="5">
    <location>
        <begin position="2548"/>
        <end position="2647"/>
    </location>
</feature>
<feature type="region of interest" description="Disordered" evidence="6">
    <location>
        <begin position="1620"/>
        <end position="1928"/>
    </location>
</feature>
<feature type="compositionally biased region" description="Basic and acidic residues" evidence="6">
    <location>
        <begin position="1889"/>
        <end position="1898"/>
    </location>
</feature>
<dbReference type="InterPro" id="IPR001680">
    <property type="entry name" value="WD40_rpt"/>
</dbReference>
<dbReference type="PROSITE" id="PS50082">
    <property type="entry name" value="WD_REPEATS_2"/>
    <property type="match status" value="1"/>
</dbReference>
<dbReference type="CDD" id="cd00397">
    <property type="entry name" value="DNA_BRE_C"/>
    <property type="match status" value="1"/>
</dbReference>
<dbReference type="Gene3D" id="2.130.10.10">
    <property type="entry name" value="YVTN repeat-like/Quinoprotein amine dehydrogenase"/>
    <property type="match status" value="1"/>
</dbReference>
<keyword evidence="5" id="KW-0175">Coiled coil</keyword>